<organism evidence="2 3">
    <name type="scientific">Anaerostipes butyraticus</name>
    <dbReference type="NCBI Taxonomy" id="645466"/>
    <lineage>
        <taxon>Bacteria</taxon>
        <taxon>Bacillati</taxon>
        <taxon>Bacillota</taxon>
        <taxon>Clostridia</taxon>
        <taxon>Lachnospirales</taxon>
        <taxon>Lachnospiraceae</taxon>
        <taxon>Anaerostipes</taxon>
    </lineage>
</organism>
<sequence>MKFLELRQKDVVNCNTGEKLGFVIDLEFDPRNGCINFLIVPRMGKGFRCIGKNQIYKIPYKCVIKIGRDAVLVDIDEKQCLK</sequence>
<dbReference type="Proteomes" id="UP000613208">
    <property type="component" value="Unassembled WGS sequence"/>
</dbReference>
<dbReference type="SUPFAM" id="SSF50346">
    <property type="entry name" value="PRC-barrel domain"/>
    <property type="match status" value="1"/>
</dbReference>
<dbReference type="PANTHER" id="PTHR40061:SF1">
    <property type="entry name" value="SPORULATION PROTEIN YLMC-RELATED"/>
    <property type="match status" value="1"/>
</dbReference>
<dbReference type="InterPro" id="IPR014238">
    <property type="entry name" value="Spore_YlmC/YmxH"/>
</dbReference>
<dbReference type="RefSeq" id="WP_201309543.1">
    <property type="nucleotide sequence ID" value="NZ_BLYI01000003.1"/>
</dbReference>
<dbReference type="Pfam" id="PF05239">
    <property type="entry name" value="PRC"/>
    <property type="match status" value="1"/>
</dbReference>
<dbReference type="EMBL" id="BLYI01000003">
    <property type="protein sequence ID" value="GFO83727.1"/>
    <property type="molecule type" value="Genomic_DNA"/>
</dbReference>
<comment type="caution">
    <text evidence="2">The sequence shown here is derived from an EMBL/GenBank/DDBJ whole genome shotgun (WGS) entry which is preliminary data.</text>
</comment>
<keyword evidence="3" id="KW-1185">Reference proteome</keyword>
<gene>
    <name evidence="2" type="ORF">ANBU17_00740</name>
</gene>
<dbReference type="Gene3D" id="2.30.30.240">
    <property type="entry name" value="PRC-barrel domain"/>
    <property type="match status" value="1"/>
</dbReference>
<proteinExistence type="predicted"/>
<dbReference type="PANTHER" id="PTHR40061">
    <property type="entry name" value="SPORULATION PROTEIN YLMC-RELATED"/>
    <property type="match status" value="1"/>
</dbReference>
<accession>A0A916Q3J4</accession>
<name>A0A916Q3J4_9FIRM</name>
<dbReference type="InterPro" id="IPR011033">
    <property type="entry name" value="PRC_barrel-like_sf"/>
</dbReference>
<evidence type="ECO:0000313" key="2">
    <source>
        <dbReference type="EMBL" id="GFO83727.1"/>
    </source>
</evidence>
<evidence type="ECO:0000313" key="3">
    <source>
        <dbReference type="Proteomes" id="UP000613208"/>
    </source>
</evidence>
<feature type="domain" description="PRC-barrel" evidence="1">
    <location>
        <begin position="5"/>
        <end position="78"/>
    </location>
</feature>
<protein>
    <recommendedName>
        <fullName evidence="1">PRC-barrel domain-containing protein</fullName>
    </recommendedName>
</protein>
<dbReference type="AlphaFoldDB" id="A0A916Q3J4"/>
<dbReference type="InterPro" id="IPR027275">
    <property type="entry name" value="PRC-brl_dom"/>
</dbReference>
<evidence type="ECO:0000259" key="1">
    <source>
        <dbReference type="Pfam" id="PF05239"/>
    </source>
</evidence>
<reference evidence="2" key="1">
    <citation type="submission" date="2020-06" db="EMBL/GenBank/DDBJ databases">
        <title>Characterization of fructooligosaccharide metabolism and fructooligosaccharide-degrading enzymes in human commensal butyrate producers.</title>
        <authorList>
            <person name="Tanno H."/>
            <person name="Fujii T."/>
            <person name="Hirano K."/>
            <person name="Maeno S."/>
            <person name="Tonozuka T."/>
            <person name="Sakamoto M."/>
            <person name="Ohkuma M."/>
            <person name="Tochio T."/>
            <person name="Endo A."/>
        </authorList>
    </citation>
    <scope>NUCLEOTIDE SEQUENCE</scope>
    <source>
        <strain evidence="2">JCM 17466</strain>
    </source>
</reference>
<dbReference type="NCBIfam" id="TIGR02888">
    <property type="entry name" value="spore_YlmC_YmxH"/>
    <property type="match status" value="1"/>
</dbReference>